<dbReference type="Pfam" id="PF00990">
    <property type="entry name" value="GGDEF"/>
    <property type="match status" value="1"/>
</dbReference>
<dbReference type="FunFam" id="3.30.70.270:FF:000001">
    <property type="entry name" value="Diguanylate cyclase domain protein"/>
    <property type="match status" value="1"/>
</dbReference>
<keyword evidence="3" id="KW-1133">Transmembrane helix</keyword>
<dbReference type="InterPro" id="IPR029787">
    <property type="entry name" value="Nucleotide_cyclase"/>
</dbReference>
<organism evidence="5 6">
    <name type="scientific">Nitrospirillum amazonense</name>
    <dbReference type="NCBI Taxonomy" id="28077"/>
    <lineage>
        <taxon>Bacteria</taxon>
        <taxon>Pseudomonadati</taxon>
        <taxon>Pseudomonadota</taxon>
        <taxon>Alphaproteobacteria</taxon>
        <taxon>Rhodospirillales</taxon>
        <taxon>Azospirillaceae</taxon>
        <taxon>Nitrospirillum</taxon>
    </lineage>
</organism>
<dbReference type="NCBIfam" id="TIGR00254">
    <property type="entry name" value="GGDEF"/>
    <property type="match status" value="1"/>
</dbReference>
<keyword evidence="3" id="KW-0472">Membrane</keyword>
<dbReference type="SUPFAM" id="SSF55073">
    <property type="entry name" value="Nucleotide cyclase"/>
    <property type="match status" value="1"/>
</dbReference>
<dbReference type="OrthoDB" id="9812260at2"/>
<dbReference type="EC" id="2.7.7.65" evidence="1"/>
<evidence type="ECO:0000256" key="1">
    <source>
        <dbReference type="ARBA" id="ARBA00012528"/>
    </source>
</evidence>
<feature type="transmembrane region" description="Helical" evidence="3">
    <location>
        <begin position="70"/>
        <end position="89"/>
    </location>
</feature>
<name>A0A560FT79_9PROT</name>
<dbReference type="Proteomes" id="UP000319859">
    <property type="component" value="Unassembled WGS sequence"/>
</dbReference>
<dbReference type="InterPro" id="IPR000160">
    <property type="entry name" value="GGDEF_dom"/>
</dbReference>
<evidence type="ECO:0000313" key="6">
    <source>
        <dbReference type="Proteomes" id="UP000319859"/>
    </source>
</evidence>
<dbReference type="SMART" id="SM00267">
    <property type="entry name" value="GGDEF"/>
    <property type="match status" value="1"/>
</dbReference>
<evidence type="ECO:0000259" key="4">
    <source>
        <dbReference type="PROSITE" id="PS50887"/>
    </source>
</evidence>
<feature type="domain" description="GGDEF" evidence="4">
    <location>
        <begin position="253"/>
        <end position="383"/>
    </location>
</feature>
<accession>A0A560FT79</accession>
<dbReference type="AlphaFoldDB" id="A0A560FT79"/>
<dbReference type="GO" id="GO:0052621">
    <property type="term" value="F:diguanylate cyclase activity"/>
    <property type="evidence" value="ECO:0007669"/>
    <property type="project" value="UniProtKB-EC"/>
</dbReference>
<feature type="transmembrane region" description="Helical" evidence="3">
    <location>
        <begin position="44"/>
        <end position="64"/>
    </location>
</feature>
<proteinExistence type="predicted"/>
<feature type="transmembrane region" description="Helical" evidence="3">
    <location>
        <begin position="194"/>
        <end position="217"/>
    </location>
</feature>
<dbReference type="EMBL" id="VITN01000001">
    <property type="protein sequence ID" value="TWB24823.1"/>
    <property type="molecule type" value="Genomic_DNA"/>
</dbReference>
<feature type="transmembrane region" description="Helical" evidence="3">
    <location>
        <begin position="101"/>
        <end position="123"/>
    </location>
</feature>
<evidence type="ECO:0000256" key="2">
    <source>
        <dbReference type="ARBA" id="ARBA00034247"/>
    </source>
</evidence>
<gene>
    <name evidence="5" type="ORF">FBZ89_101449</name>
</gene>
<dbReference type="RefSeq" id="WP_145748384.1">
    <property type="nucleotide sequence ID" value="NZ_VITN01000001.1"/>
</dbReference>
<dbReference type="PANTHER" id="PTHR45138">
    <property type="entry name" value="REGULATORY COMPONENTS OF SENSORY TRANSDUCTION SYSTEM"/>
    <property type="match status" value="1"/>
</dbReference>
<keyword evidence="3" id="KW-0812">Transmembrane</keyword>
<evidence type="ECO:0000313" key="5">
    <source>
        <dbReference type="EMBL" id="TWB24823.1"/>
    </source>
</evidence>
<dbReference type="PANTHER" id="PTHR45138:SF9">
    <property type="entry name" value="DIGUANYLATE CYCLASE DGCM-RELATED"/>
    <property type="match status" value="1"/>
</dbReference>
<comment type="catalytic activity">
    <reaction evidence="2">
        <text>2 GTP = 3',3'-c-di-GMP + 2 diphosphate</text>
        <dbReference type="Rhea" id="RHEA:24898"/>
        <dbReference type="ChEBI" id="CHEBI:33019"/>
        <dbReference type="ChEBI" id="CHEBI:37565"/>
        <dbReference type="ChEBI" id="CHEBI:58805"/>
        <dbReference type="EC" id="2.7.7.65"/>
    </reaction>
</comment>
<dbReference type="PROSITE" id="PS50887">
    <property type="entry name" value="GGDEF"/>
    <property type="match status" value="1"/>
</dbReference>
<evidence type="ECO:0000256" key="3">
    <source>
        <dbReference type="SAM" id="Phobius"/>
    </source>
</evidence>
<dbReference type="CDD" id="cd01949">
    <property type="entry name" value="GGDEF"/>
    <property type="match status" value="1"/>
</dbReference>
<protein>
    <recommendedName>
        <fullName evidence="1">diguanylate cyclase</fullName>
        <ecNumber evidence="1">2.7.7.65</ecNumber>
    </recommendedName>
</protein>
<dbReference type="InterPro" id="IPR050469">
    <property type="entry name" value="Diguanylate_Cyclase"/>
</dbReference>
<dbReference type="Gene3D" id="3.30.70.270">
    <property type="match status" value="1"/>
</dbReference>
<reference evidence="5 6" key="1">
    <citation type="submission" date="2019-06" db="EMBL/GenBank/DDBJ databases">
        <title>Genomic Encyclopedia of Type Strains, Phase IV (KMG-V): Genome sequencing to study the core and pangenomes of soil and plant-associated prokaryotes.</title>
        <authorList>
            <person name="Whitman W."/>
        </authorList>
    </citation>
    <scope>NUCLEOTIDE SEQUENCE [LARGE SCALE GENOMIC DNA]</scope>
    <source>
        <strain evidence="5 6">BR 11880</strain>
    </source>
</reference>
<dbReference type="InterPro" id="IPR043128">
    <property type="entry name" value="Rev_trsase/Diguanyl_cyclase"/>
</dbReference>
<sequence>MPRQPIVTLAHLLTSGDDMRPLLTPAGHSHAVTRERHGLIIGRVRMLALLLAALTVGWVGVDAMSFRWPVWGALAADRLVSAGCFLALACHPRWRRGRLGIAPALGLLVGVSLAFYLAAQLMLSLMGASAPGFLGEGAANTAYNDLPYITAAGLALFPLTALETGSAGLAILGVTALSMTLWPEILEGESLANALWHVLVTAGIAGIAGVCQLRLLITLTDQASRDGLTQALTRQAGAELLAVRFAKAERLAQPLTLAFFDLDQFKDVNDRYGHEAGDTVLREAARRIRANVRDSDTLVRWGGEEFLLILPSTTLADALPIIDRLADGGLGLRPNGTPQTASIGLAERLSDGSRDWNDLVAMSDVRMYAAKRAGRNRYTAVAGCLIPFIRPDIAGAA</sequence>
<comment type="caution">
    <text evidence="5">The sequence shown here is derived from an EMBL/GenBank/DDBJ whole genome shotgun (WGS) entry which is preliminary data.</text>
</comment>